<dbReference type="EMBL" id="CR543861">
    <property type="protein sequence ID" value="CAG68210.1"/>
    <property type="molecule type" value="Genomic_DNA"/>
</dbReference>
<evidence type="ECO:0000313" key="2">
    <source>
        <dbReference type="Proteomes" id="UP000000430"/>
    </source>
</evidence>
<reference evidence="1 2" key="1">
    <citation type="journal article" date="2004" name="Nucleic Acids Res.">
        <title>Unique features revealed by the genome sequence of Acinetobacter sp. ADP1, a versatile and naturally transformation competent bacterium.</title>
        <authorList>
            <person name="Barbe V."/>
            <person name="Vallenet D."/>
            <person name="Fonknechten N."/>
            <person name="Kreimeyer A."/>
            <person name="Oztas S."/>
            <person name="Labarre L."/>
            <person name="Cruveiller S."/>
            <person name="Robert C."/>
            <person name="Duprat S."/>
            <person name="Wincker P."/>
            <person name="Ornston L.N."/>
            <person name="Weissenbach J."/>
            <person name="Marliere P."/>
            <person name="Cohen G.N."/>
            <person name="Medigue C."/>
        </authorList>
    </citation>
    <scope>NUCLEOTIDE SEQUENCE [LARGE SCALE GENOMIC DNA]</scope>
    <source>
        <strain evidence="2">ATCC 33305 / BD413 / ADP1</strain>
    </source>
</reference>
<proteinExistence type="predicted"/>
<dbReference type="KEGG" id="aci:ACIAD1342"/>
<sequence>MPYQDVYSLKIHISNNFAKTLTITKFVHQNNASVFLSCTQYTQSHAN</sequence>
<gene>
    <name evidence="1" type="ordered locus">ACIAD1342</name>
</gene>
<accession>Q6FCK0</accession>
<name>Q6FCK0_ACIAD</name>
<dbReference type="AlphaFoldDB" id="Q6FCK0"/>
<dbReference type="Proteomes" id="UP000000430">
    <property type="component" value="Chromosome"/>
</dbReference>
<dbReference type="HOGENOM" id="CLU_3163421_0_0_6"/>
<protein>
    <submittedName>
        <fullName evidence="1">Uncharacterized protein</fullName>
    </submittedName>
</protein>
<organism evidence="1 2">
    <name type="scientific">Acinetobacter baylyi (strain ATCC 33305 / BD413 / ADP1)</name>
    <dbReference type="NCBI Taxonomy" id="62977"/>
    <lineage>
        <taxon>Bacteria</taxon>
        <taxon>Pseudomonadati</taxon>
        <taxon>Pseudomonadota</taxon>
        <taxon>Gammaproteobacteria</taxon>
        <taxon>Moraxellales</taxon>
        <taxon>Moraxellaceae</taxon>
        <taxon>Acinetobacter</taxon>
    </lineage>
</organism>
<evidence type="ECO:0000313" key="1">
    <source>
        <dbReference type="EMBL" id="CAG68210.1"/>
    </source>
</evidence>